<dbReference type="SUPFAM" id="SSF53474">
    <property type="entry name" value="alpha/beta-Hydrolases"/>
    <property type="match status" value="1"/>
</dbReference>
<dbReference type="STRING" id="48269.A0A183LP08"/>
<dbReference type="AlphaFoldDB" id="A0A183LP08"/>
<dbReference type="Proteomes" id="UP000277204">
    <property type="component" value="Unassembled WGS sequence"/>
</dbReference>
<proteinExistence type="inferred from homology"/>
<dbReference type="InterPro" id="IPR029058">
    <property type="entry name" value="AB_hydrolase_fold"/>
</dbReference>
<dbReference type="PANTHER" id="PTHR43903">
    <property type="entry name" value="NEUROLIGIN"/>
    <property type="match status" value="1"/>
</dbReference>
<evidence type="ECO:0000313" key="3">
    <source>
        <dbReference type="Proteomes" id="UP000277204"/>
    </source>
</evidence>
<name>A0A183LP08_9TREM</name>
<dbReference type="Gene3D" id="3.40.50.1820">
    <property type="entry name" value="alpha/beta hydrolase"/>
    <property type="match status" value="1"/>
</dbReference>
<reference evidence="2 3" key="1">
    <citation type="submission" date="2018-11" db="EMBL/GenBank/DDBJ databases">
        <authorList>
            <consortium name="Pathogen Informatics"/>
        </authorList>
    </citation>
    <scope>NUCLEOTIDE SEQUENCE [LARGE SCALE GENOMIC DNA]</scope>
    <source>
        <strain evidence="2 3">Zambia</strain>
    </source>
</reference>
<accession>A0A183LP08</accession>
<dbReference type="Pfam" id="PF00135">
    <property type="entry name" value="COesterase"/>
    <property type="match status" value="1"/>
</dbReference>
<dbReference type="InterPro" id="IPR002018">
    <property type="entry name" value="CarbesteraseB"/>
</dbReference>
<protein>
    <submittedName>
        <fullName evidence="2">Uncharacterized protein</fullName>
    </submittedName>
</protein>
<comment type="similarity">
    <text evidence="1">Belongs to the type-B carboxylesterase/lipase family.</text>
</comment>
<sequence length="287" mass="32044">MSSHRSKFGNCQSSFRVRLEEQGYVIKSYNMLHNHPCTSSWILCDPWTRRLSSKEKEKSKSVILHCESADEVIESIQEKTDKQVTAADVKAMKGKLSTVSGLTICLLLIGLASTQNWWNFESYINPFKLPVFTPLPNQRFTHIPEVNQYVPMPNDVVVDIPRVLVSSRLGLNTLDASNTRYPVIVHIHGGSYVYGSSHMYPGLALASKGLVVVTFNYRLGPFGFLATGDHASIGNYGLWDQLLAITWVKQNIEWFQGDPDKITLMGESAGAASVGLHLISPLTRERC</sequence>
<evidence type="ECO:0000256" key="1">
    <source>
        <dbReference type="ARBA" id="ARBA00005964"/>
    </source>
</evidence>
<evidence type="ECO:0000313" key="2">
    <source>
        <dbReference type="EMBL" id="VDO66574.1"/>
    </source>
</evidence>
<organism evidence="2 3">
    <name type="scientific">Schistosoma margrebowiei</name>
    <dbReference type="NCBI Taxonomy" id="48269"/>
    <lineage>
        <taxon>Eukaryota</taxon>
        <taxon>Metazoa</taxon>
        <taxon>Spiralia</taxon>
        <taxon>Lophotrochozoa</taxon>
        <taxon>Platyhelminthes</taxon>
        <taxon>Trematoda</taxon>
        <taxon>Digenea</taxon>
        <taxon>Strigeidida</taxon>
        <taxon>Schistosomatoidea</taxon>
        <taxon>Schistosomatidae</taxon>
        <taxon>Schistosoma</taxon>
    </lineage>
</organism>
<dbReference type="InterPro" id="IPR051093">
    <property type="entry name" value="Neuroligin/BSAL"/>
</dbReference>
<keyword evidence="3" id="KW-1185">Reference proteome</keyword>
<gene>
    <name evidence="2" type="ORF">SMRZ_LOCUS5533</name>
</gene>
<dbReference type="EMBL" id="UZAI01001925">
    <property type="protein sequence ID" value="VDO66574.1"/>
    <property type="molecule type" value="Genomic_DNA"/>
</dbReference>